<reference evidence="1" key="1">
    <citation type="submission" date="2021-01" db="EMBL/GenBank/DDBJ databases">
        <authorList>
            <consortium name="Genoscope - CEA"/>
            <person name="William W."/>
        </authorList>
    </citation>
    <scope>NUCLEOTIDE SEQUENCE</scope>
</reference>
<sequence length="324" mass="38730">MLQQQDNSNFSYQVLSSQSTKIYGVQLAFICEESNLFGYTELETIWIEEFNIKFMDQKNKQYTFLSYKLEGHSNQIYVLEYNSKLKLIVSANLDEMLLWQKDIDKQWKCKQMLKVSIFKRLLVISDKQNQIIFCQNRIIDVFENQEKQNICYSQTQSISNQYCQMESLKLNEQQDLLFVYNYNFEILILKVHQQKWQKLQRLTNIKDSIFVGVKYLFYIDHVPKDLNYIYQIFALNTNNQQFERINQVKIQELELNEDESSFFIPNQTIKCCKVYHSSSRGAISYRSTMSGFQRVMAISQKGLFIVRLDFSTQTIKIFIYTQNR</sequence>
<protein>
    <submittedName>
        <fullName evidence="1">Uncharacterized protein</fullName>
    </submittedName>
</protein>
<accession>A0A8S1W845</accession>
<dbReference type="OMA" id="CKVYHSS"/>
<evidence type="ECO:0000313" key="1">
    <source>
        <dbReference type="EMBL" id="CAD8182056.1"/>
    </source>
</evidence>
<name>A0A8S1W845_PAROT</name>
<dbReference type="AlphaFoldDB" id="A0A8S1W845"/>
<comment type="caution">
    <text evidence="1">The sequence shown here is derived from an EMBL/GenBank/DDBJ whole genome shotgun (WGS) entry which is preliminary data.</text>
</comment>
<gene>
    <name evidence="1" type="ORF">POCTA_138.1.T0780095</name>
</gene>
<evidence type="ECO:0000313" key="2">
    <source>
        <dbReference type="Proteomes" id="UP000683925"/>
    </source>
</evidence>
<keyword evidence="2" id="KW-1185">Reference proteome</keyword>
<dbReference type="Proteomes" id="UP000683925">
    <property type="component" value="Unassembled WGS sequence"/>
</dbReference>
<dbReference type="EMBL" id="CAJJDP010000077">
    <property type="protein sequence ID" value="CAD8182056.1"/>
    <property type="molecule type" value="Genomic_DNA"/>
</dbReference>
<dbReference type="OrthoDB" id="10412945at2759"/>
<organism evidence="1 2">
    <name type="scientific">Paramecium octaurelia</name>
    <dbReference type="NCBI Taxonomy" id="43137"/>
    <lineage>
        <taxon>Eukaryota</taxon>
        <taxon>Sar</taxon>
        <taxon>Alveolata</taxon>
        <taxon>Ciliophora</taxon>
        <taxon>Intramacronucleata</taxon>
        <taxon>Oligohymenophorea</taxon>
        <taxon>Peniculida</taxon>
        <taxon>Parameciidae</taxon>
        <taxon>Paramecium</taxon>
    </lineage>
</organism>
<proteinExistence type="predicted"/>